<dbReference type="CDD" id="cd00519">
    <property type="entry name" value="Lipase_3"/>
    <property type="match status" value="1"/>
</dbReference>
<keyword evidence="9" id="KW-0442">Lipid degradation</keyword>
<keyword evidence="10" id="KW-1133">Transmembrane helix</keyword>
<evidence type="ECO:0000259" key="16">
    <source>
        <dbReference type="Pfam" id="PF01764"/>
    </source>
</evidence>
<evidence type="ECO:0000256" key="15">
    <source>
        <dbReference type="SAM" id="MobiDB-lite"/>
    </source>
</evidence>
<dbReference type="InterPro" id="IPR052214">
    <property type="entry name" value="DAG_Lipase-Related"/>
</dbReference>
<dbReference type="GO" id="GO:0005886">
    <property type="term" value="C:plasma membrane"/>
    <property type="evidence" value="ECO:0007669"/>
    <property type="project" value="UniProtKB-SubCell"/>
</dbReference>
<evidence type="ECO:0000256" key="8">
    <source>
        <dbReference type="ARBA" id="ARBA00022837"/>
    </source>
</evidence>
<dbReference type="InterPro" id="IPR002921">
    <property type="entry name" value="Fungal_lipase-type"/>
</dbReference>
<reference evidence="17" key="1">
    <citation type="journal article" date="2021" name="Nat. Commun.">
        <title>Genetic determinants of endophytism in the Arabidopsis root mycobiome.</title>
        <authorList>
            <person name="Mesny F."/>
            <person name="Miyauchi S."/>
            <person name="Thiergart T."/>
            <person name="Pickel B."/>
            <person name="Atanasova L."/>
            <person name="Karlsson M."/>
            <person name="Huettel B."/>
            <person name="Barry K.W."/>
            <person name="Haridas S."/>
            <person name="Chen C."/>
            <person name="Bauer D."/>
            <person name="Andreopoulos W."/>
            <person name="Pangilinan J."/>
            <person name="LaButti K."/>
            <person name="Riley R."/>
            <person name="Lipzen A."/>
            <person name="Clum A."/>
            <person name="Drula E."/>
            <person name="Henrissat B."/>
            <person name="Kohler A."/>
            <person name="Grigoriev I.V."/>
            <person name="Martin F.M."/>
            <person name="Hacquard S."/>
        </authorList>
    </citation>
    <scope>NUCLEOTIDE SEQUENCE</scope>
    <source>
        <strain evidence="17">MPI-SDFR-AT-0068</strain>
    </source>
</reference>
<comment type="subcellular location">
    <subcellularLocation>
        <location evidence="2">Cell membrane</location>
        <topology evidence="2">Multi-pass membrane protein</topology>
    </subcellularLocation>
</comment>
<dbReference type="EMBL" id="JAGPXF010000007">
    <property type="protein sequence ID" value="KAH7236340.1"/>
    <property type="molecule type" value="Genomic_DNA"/>
</dbReference>
<comment type="catalytic activity">
    <reaction evidence="13">
        <text>a 1,2-diacyl-sn-glycerol + H2O = a 2-acylglycerol + a fatty acid + H(+)</text>
        <dbReference type="Rhea" id="RHEA:33275"/>
        <dbReference type="ChEBI" id="CHEBI:15377"/>
        <dbReference type="ChEBI" id="CHEBI:15378"/>
        <dbReference type="ChEBI" id="CHEBI:17389"/>
        <dbReference type="ChEBI" id="CHEBI:17815"/>
        <dbReference type="ChEBI" id="CHEBI:28868"/>
        <dbReference type="EC" id="3.1.1.116"/>
    </reaction>
    <physiologicalReaction direction="left-to-right" evidence="13">
        <dbReference type="Rhea" id="RHEA:33276"/>
    </physiologicalReaction>
</comment>
<dbReference type="GO" id="GO:0019369">
    <property type="term" value="P:arachidonate metabolic process"/>
    <property type="evidence" value="ECO:0007669"/>
    <property type="project" value="TreeGrafter"/>
</dbReference>
<comment type="caution">
    <text evidence="17">The sequence shown here is derived from an EMBL/GenBank/DDBJ whole genome shotgun (WGS) entry which is preliminary data.</text>
</comment>
<keyword evidence="12" id="KW-0472">Membrane</keyword>
<dbReference type="InterPro" id="IPR029058">
    <property type="entry name" value="AB_hydrolase_fold"/>
</dbReference>
<dbReference type="SUPFAM" id="SSF53474">
    <property type="entry name" value="alpha/beta-Hydrolases"/>
    <property type="match status" value="1"/>
</dbReference>
<keyword evidence="11" id="KW-0443">Lipid metabolism</keyword>
<dbReference type="OrthoDB" id="438440at2759"/>
<dbReference type="GO" id="GO:0016298">
    <property type="term" value="F:lipase activity"/>
    <property type="evidence" value="ECO:0007669"/>
    <property type="project" value="TreeGrafter"/>
</dbReference>
<evidence type="ECO:0000256" key="6">
    <source>
        <dbReference type="ARBA" id="ARBA00022723"/>
    </source>
</evidence>
<keyword evidence="8" id="KW-0106">Calcium</keyword>
<dbReference type="AlphaFoldDB" id="A0A8K0RN36"/>
<comment type="cofactor">
    <cofactor evidence="1">
        <name>Ca(2+)</name>
        <dbReference type="ChEBI" id="CHEBI:29108"/>
    </cofactor>
</comment>
<dbReference type="EC" id="3.1.1.116" evidence="14"/>
<evidence type="ECO:0000256" key="5">
    <source>
        <dbReference type="ARBA" id="ARBA00022692"/>
    </source>
</evidence>
<gene>
    <name evidence="17" type="ORF">BKA59DRAFT_516857</name>
</gene>
<dbReference type="Gene3D" id="3.40.50.1820">
    <property type="entry name" value="alpha/beta hydrolase"/>
    <property type="match status" value="1"/>
</dbReference>
<accession>A0A8K0RN36</accession>
<evidence type="ECO:0000313" key="17">
    <source>
        <dbReference type="EMBL" id="KAH7236340.1"/>
    </source>
</evidence>
<dbReference type="GO" id="GO:0046872">
    <property type="term" value="F:metal ion binding"/>
    <property type="evidence" value="ECO:0007669"/>
    <property type="project" value="UniProtKB-KW"/>
</dbReference>
<evidence type="ECO:0000256" key="4">
    <source>
        <dbReference type="ARBA" id="ARBA00022553"/>
    </source>
</evidence>
<evidence type="ECO:0000313" key="18">
    <source>
        <dbReference type="Proteomes" id="UP000813427"/>
    </source>
</evidence>
<dbReference type="Proteomes" id="UP000813427">
    <property type="component" value="Unassembled WGS sequence"/>
</dbReference>
<sequence length="1122" mass="122617">MDSSSIISAEDLPPQPGRTLLPPPVAQAVSLATRSTCMAIRLSSRVGSFGLNAAKVTTLSSLELARSMVETVLGQAGRETLSRSQSDMSTSEAESIIERSFEHLHHAMSQAVFWTSAGFNLTSTTFSMASGISQILLSSLDQIFGSTDSSRAIAGIITLIQREFHDPATGLHGDTIGVTDLVLGLCALAYLQRYSWKMAEEERRRQECEEIIWDVVVLNDGERVDIQDCIPRSSVFTRSSSSTSSSSSKNNSTDNLQAAVIDHSQSTSFEEEESVIDQLKNEMVRKLPPDTSVSISNVVSSTQTVTIDVDGPHPFPLPLLPGAEIVETTGLGTQLSKRSSQILNDCPEASTYRIVYRLARSRTGETSFQGSPDTTASIIDVSKEDSAPEVPAKEPPPLPKRPGTDVIKSPPPQRSRPVQSTNDLPSQASPQATAKPRSSVVRDEKNKFTRRKSTSPPSSPVEPQIPQREANQKRPRVPVTSSHTRSKSNGLRENATPPKKVISKKKWDSSTTPSQSNERKTGLRQVLREGSQSISNIWSKDSPPPEGKPRPQSRVSTIAKPANKPIHSPRSSIDQKRIEKAELIPRNSSRTSYVSVHDRHRDSMISQTDTYSVHSGYASPTHSSSVSLSGAVADSSWAQQAQNDSFLAPSQISVSHRRVIRRSPSLWSLASNDSQSSVVLSYYHQKSAYTASDALGGLRRDGIVNGIFPQGHVLSNITRYMRFSSASYGSAFLKFMGISKDMPLLRAWDSTHTDVRHFVHHTESDTHSILLASIVDPQGGTDSSGSTGTGVPLVHYISLDHDAKAVVLACRGTLGFEDVLADMTCDYDTLTWRGRGHKVHKGVHASARRLLYGGDRRVLLTLREALLEFPDYGLVLCGHSLGGAVTALLGVMLSEPNPAGTGFVTAICAPEITVGDDQSDGLRPVHSSLPSRRPIHVYAYGPPSTMSASLRKRTRGLITTVVHGNDIVPYLSLGVLHDFQAVALAFKNDQQQAKAEIRQRIWQSFQTGVADKWYGGLPSVPSGDTSKWGYSILQGLRAGMTNRKLVPPGEVFTIETQRVLRRDAFLLPEEDHIGRPAQRIVLKYVKDVEERFKELRFGTSMLIDHNPARYEEALNKLRVGVV</sequence>
<keyword evidence="3" id="KW-1003">Cell membrane</keyword>
<keyword evidence="6" id="KW-0479">Metal-binding</keyword>
<feature type="compositionally biased region" description="Polar residues" evidence="15">
    <location>
        <begin position="421"/>
        <end position="432"/>
    </location>
</feature>
<evidence type="ECO:0000256" key="11">
    <source>
        <dbReference type="ARBA" id="ARBA00023098"/>
    </source>
</evidence>
<evidence type="ECO:0000256" key="12">
    <source>
        <dbReference type="ARBA" id="ARBA00023136"/>
    </source>
</evidence>
<feature type="compositionally biased region" description="Polar residues" evidence="15">
    <location>
        <begin position="479"/>
        <end position="491"/>
    </location>
</feature>
<keyword evidence="7" id="KW-0378">Hydrolase</keyword>
<evidence type="ECO:0000256" key="1">
    <source>
        <dbReference type="ARBA" id="ARBA00001913"/>
    </source>
</evidence>
<evidence type="ECO:0000256" key="14">
    <source>
        <dbReference type="ARBA" id="ARBA00026104"/>
    </source>
</evidence>
<evidence type="ECO:0000256" key="9">
    <source>
        <dbReference type="ARBA" id="ARBA00022963"/>
    </source>
</evidence>
<evidence type="ECO:0000256" key="7">
    <source>
        <dbReference type="ARBA" id="ARBA00022801"/>
    </source>
</evidence>
<feature type="region of interest" description="Disordered" evidence="15">
    <location>
        <begin position="383"/>
        <end position="575"/>
    </location>
</feature>
<evidence type="ECO:0000256" key="10">
    <source>
        <dbReference type="ARBA" id="ARBA00022989"/>
    </source>
</evidence>
<evidence type="ECO:0000256" key="13">
    <source>
        <dbReference type="ARBA" id="ARBA00024531"/>
    </source>
</evidence>
<feature type="region of interest" description="Disordered" evidence="15">
    <location>
        <begin position="1"/>
        <end position="21"/>
    </location>
</feature>
<dbReference type="PANTHER" id="PTHR45792">
    <property type="entry name" value="DIACYLGLYCEROL LIPASE HOMOLOG-RELATED"/>
    <property type="match status" value="1"/>
</dbReference>
<dbReference type="Pfam" id="PF01764">
    <property type="entry name" value="Lipase_3"/>
    <property type="match status" value="1"/>
</dbReference>
<proteinExistence type="predicted"/>
<evidence type="ECO:0000256" key="2">
    <source>
        <dbReference type="ARBA" id="ARBA00004651"/>
    </source>
</evidence>
<feature type="domain" description="Fungal lipase-type" evidence="16">
    <location>
        <begin position="807"/>
        <end position="972"/>
    </location>
</feature>
<dbReference type="GO" id="GO:0046340">
    <property type="term" value="P:diacylglycerol catabolic process"/>
    <property type="evidence" value="ECO:0007669"/>
    <property type="project" value="TreeGrafter"/>
</dbReference>
<keyword evidence="5" id="KW-0812">Transmembrane</keyword>
<name>A0A8K0RN36_9HYPO</name>
<keyword evidence="4" id="KW-0597">Phosphoprotein</keyword>
<protein>
    <recommendedName>
        <fullName evidence="14">sn-1-specific diacylglycerol lipase</fullName>
        <ecNumber evidence="14">3.1.1.116</ecNumber>
    </recommendedName>
</protein>
<organism evidence="17 18">
    <name type="scientific">Fusarium tricinctum</name>
    <dbReference type="NCBI Taxonomy" id="61284"/>
    <lineage>
        <taxon>Eukaryota</taxon>
        <taxon>Fungi</taxon>
        <taxon>Dikarya</taxon>
        <taxon>Ascomycota</taxon>
        <taxon>Pezizomycotina</taxon>
        <taxon>Sordariomycetes</taxon>
        <taxon>Hypocreomycetidae</taxon>
        <taxon>Hypocreales</taxon>
        <taxon>Nectriaceae</taxon>
        <taxon>Fusarium</taxon>
        <taxon>Fusarium tricinctum species complex</taxon>
    </lineage>
</organism>
<dbReference type="PANTHER" id="PTHR45792:SF7">
    <property type="entry name" value="PUTATIVE (AFU_ORTHOLOGUE AFUA_6G02710)-RELATED"/>
    <property type="match status" value="1"/>
</dbReference>
<keyword evidence="18" id="KW-1185">Reference proteome</keyword>
<feature type="compositionally biased region" description="Polar residues" evidence="15">
    <location>
        <begin position="530"/>
        <end position="539"/>
    </location>
</feature>
<evidence type="ECO:0000256" key="3">
    <source>
        <dbReference type="ARBA" id="ARBA00022475"/>
    </source>
</evidence>